<organism evidence="3 4">
    <name type="scientific">Pseudomonas piscis</name>
    <dbReference type="NCBI Taxonomy" id="2614538"/>
    <lineage>
        <taxon>Bacteria</taxon>
        <taxon>Pseudomonadati</taxon>
        <taxon>Pseudomonadota</taxon>
        <taxon>Gammaproteobacteria</taxon>
        <taxon>Pseudomonadales</taxon>
        <taxon>Pseudomonadaceae</taxon>
        <taxon>Pseudomonas</taxon>
    </lineage>
</organism>
<evidence type="ECO:0000256" key="1">
    <source>
        <dbReference type="ARBA" id="ARBA00022801"/>
    </source>
</evidence>
<feature type="domain" description="Isochorismatase-like" evidence="2">
    <location>
        <begin position="5"/>
        <end position="148"/>
    </location>
</feature>
<dbReference type="Gene3D" id="3.40.50.850">
    <property type="entry name" value="Isochorismatase-like"/>
    <property type="match status" value="1"/>
</dbReference>
<evidence type="ECO:0000259" key="2">
    <source>
        <dbReference type="Pfam" id="PF00857"/>
    </source>
</evidence>
<dbReference type="PANTHER" id="PTHR43540">
    <property type="entry name" value="PEROXYUREIDOACRYLATE/UREIDOACRYLATE AMIDOHYDROLASE-RELATED"/>
    <property type="match status" value="1"/>
</dbReference>
<dbReference type="AlphaFoldDB" id="A0A7X1PS10"/>
<name>A0A7X1PS10_9PSED</name>
<dbReference type="Proteomes" id="UP000486534">
    <property type="component" value="Unassembled WGS sequence"/>
</dbReference>
<dbReference type="RefSeq" id="WP_152899585.1">
    <property type="nucleotide sequence ID" value="NZ_WHUV01000007.1"/>
</dbReference>
<accession>A0A7X1PS10</accession>
<dbReference type="Pfam" id="PF00857">
    <property type="entry name" value="Isochorismatase"/>
    <property type="match status" value="1"/>
</dbReference>
<dbReference type="InterPro" id="IPR050272">
    <property type="entry name" value="Isochorismatase-like_hydrls"/>
</dbReference>
<comment type="caution">
    <text evidence="3">The sequence shown here is derived from an EMBL/GenBank/DDBJ whole genome shotgun (WGS) entry which is preliminary data.</text>
</comment>
<sequence length="183" mass="19640">MARQALIVIDIQNDYFAGGKWPLVGVEAAADNAARLIRAFRQKAAPVVHIRHEFASADAPFFTPGSEGAQLHAKARNQGDEPVVLKHHVNAFRETELQTLLQQQGIEELVIVGNMSHMCVEGTARAAADLGYPVQVIDDACATLDLEFNGRQVPAAQVQSAVMAALAFAYASVLSTDEFLASA</sequence>
<reference evidence="3 4" key="1">
    <citation type="submission" date="2019-10" db="EMBL/GenBank/DDBJ databases">
        <title>Pseudomonas dajingensis sp. nov., isolated from the profound head ulcers of farmed Murray cod (Maccullochella peelii peelii).</title>
        <authorList>
            <person name="Liu Y."/>
        </authorList>
    </citation>
    <scope>NUCLEOTIDE SEQUENCE [LARGE SCALE GENOMIC DNA]</scope>
    <source>
        <strain evidence="3 4">MC042</strain>
    </source>
</reference>
<dbReference type="GO" id="GO:0016787">
    <property type="term" value="F:hydrolase activity"/>
    <property type="evidence" value="ECO:0007669"/>
    <property type="project" value="UniProtKB-KW"/>
</dbReference>
<keyword evidence="1" id="KW-0378">Hydrolase</keyword>
<dbReference type="SUPFAM" id="SSF52499">
    <property type="entry name" value="Isochorismatase-like hydrolases"/>
    <property type="match status" value="1"/>
</dbReference>
<dbReference type="InterPro" id="IPR036380">
    <property type="entry name" value="Isochorismatase-like_sf"/>
</dbReference>
<protein>
    <submittedName>
        <fullName evidence="3">Isochorismatase family protein</fullName>
    </submittedName>
</protein>
<dbReference type="CDD" id="cd01014">
    <property type="entry name" value="nicotinamidase_related"/>
    <property type="match status" value="1"/>
</dbReference>
<evidence type="ECO:0000313" key="3">
    <source>
        <dbReference type="EMBL" id="MQA57401.1"/>
    </source>
</evidence>
<dbReference type="EMBL" id="WHUV01000007">
    <property type="protein sequence ID" value="MQA57401.1"/>
    <property type="molecule type" value="Genomic_DNA"/>
</dbReference>
<evidence type="ECO:0000313" key="4">
    <source>
        <dbReference type="Proteomes" id="UP000486534"/>
    </source>
</evidence>
<proteinExistence type="predicted"/>
<gene>
    <name evidence="3" type="ORF">GDH07_29180</name>
</gene>
<dbReference type="InterPro" id="IPR000868">
    <property type="entry name" value="Isochorismatase-like_dom"/>
</dbReference>
<dbReference type="PANTHER" id="PTHR43540:SF1">
    <property type="entry name" value="ISOCHORISMATASE HYDROLASE"/>
    <property type="match status" value="1"/>
</dbReference>